<dbReference type="OMA" id="WFASHES"/>
<dbReference type="EMBL" id="GG692422">
    <property type="protein sequence ID" value="EER42377.1"/>
    <property type="molecule type" value="Genomic_DNA"/>
</dbReference>
<dbReference type="AlphaFoldDB" id="C6HAV4"/>
<proteinExistence type="inferred from homology"/>
<evidence type="ECO:0000256" key="6">
    <source>
        <dbReference type="SAM" id="Phobius"/>
    </source>
</evidence>
<dbReference type="PANTHER" id="PTHR33048:SF47">
    <property type="entry name" value="INTEGRAL MEMBRANE PROTEIN-RELATED"/>
    <property type="match status" value="1"/>
</dbReference>
<comment type="similarity">
    <text evidence="5">Belongs to the SAT4 family.</text>
</comment>
<dbReference type="InterPro" id="IPR049326">
    <property type="entry name" value="Rhodopsin_dom_fungi"/>
</dbReference>
<reference evidence="9" key="1">
    <citation type="submission" date="2009-05" db="EMBL/GenBank/DDBJ databases">
        <title>The genome sequence of Ajellomyces capsulatus strain H143.</title>
        <authorList>
            <person name="Champion M."/>
            <person name="Cuomo C.A."/>
            <person name="Ma L.-J."/>
            <person name="Henn M.R."/>
            <person name="Sil A."/>
            <person name="Goldman B."/>
            <person name="Young S.K."/>
            <person name="Kodira C.D."/>
            <person name="Zeng Q."/>
            <person name="Koehrsen M."/>
            <person name="Alvarado L."/>
            <person name="Berlin A.M."/>
            <person name="Borenstein D."/>
            <person name="Chen Z."/>
            <person name="Engels R."/>
            <person name="Freedman E."/>
            <person name="Gellesch M."/>
            <person name="Goldberg J."/>
            <person name="Griggs A."/>
            <person name="Gujja S."/>
            <person name="Heiman D.I."/>
            <person name="Hepburn T.A."/>
            <person name="Howarth C."/>
            <person name="Jen D."/>
            <person name="Larson L."/>
            <person name="Lewis B."/>
            <person name="Mehta T."/>
            <person name="Park D."/>
            <person name="Pearson M."/>
            <person name="Roberts A."/>
            <person name="Saif S."/>
            <person name="Shea T.D."/>
            <person name="Shenoy N."/>
            <person name="Sisk P."/>
            <person name="Stolte C."/>
            <person name="Sykes S."/>
            <person name="Walk T."/>
            <person name="White J."/>
            <person name="Yandava C."/>
            <person name="Klein B."/>
            <person name="McEwen J.G."/>
            <person name="Puccia R."/>
            <person name="Goldman G.H."/>
            <person name="Felipe M.S."/>
            <person name="Nino-Vega G."/>
            <person name="San-Blas G."/>
            <person name="Taylor J.W."/>
            <person name="Mendoza L."/>
            <person name="Galagan J.E."/>
            <person name="Nusbaum C."/>
            <person name="Birren B.W."/>
        </authorList>
    </citation>
    <scope>NUCLEOTIDE SEQUENCE [LARGE SCALE GENOMIC DNA]</scope>
    <source>
        <strain evidence="9">H143</strain>
    </source>
</reference>
<evidence type="ECO:0000256" key="3">
    <source>
        <dbReference type="ARBA" id="ARBA00022989"/>
    </source>
</evidence>
<feature type="transmembrane region" description="Helical" evidence="6">
    <location>
        <begin position="23"/>
        <end position="44"/>
    </location>
</feature>
<dbReference type="STRING" id="544712.C6HAV4"/>
<dbReference type="VEuPathDB" id="FungiDB:HCDG_03836"/>
<sequence length="376" mass="41972">METSNWAMQNGLSEESEDKAKDALILSITFTSLAVFFVSARLYTRGFLVKKIGSDDWTCLVSLILSLGFMRLFIGGSFLTCVPVRRFWDDMVEGSCLNRDAFWLSTAIVHIVTDVVLLAMPMPILIRLNIPKRKRIALVLVFALGGLYIPLESVSNNPHQIMFLAQKVNSVLVISVCITSGLRLESLRQLARSDDLVEHNAAAASWSAVECNVAIICCSLPTLRPLVTRIFPLIFPKTGYGYGRNSKRKIPCLPRWFASHESQERIDQEYAMEFLQKLSSDEGGKHSHRDMGGVAGTESISQETISASDIEADRPAEPFVRSPSPHFSGQSPHKMRVQARRSIKCRVLCQQVSTTKRVFMAVHRVPCIGFLRPAEP</sequence>
<keyword evidence="3 6" id="KW-1133">Transmembrane helix</keyword>
<evidence type="ECO:0000256" key="1">
    <source>
        <dbReference type="ARBA" id="ARBA00004141"/>
    </source>
</evidence>
<evidence type="ECO:0000313" key="9">
    <source>
        <dbReference type="Proteomes" id="UP000002624"/>
    </source>
</evidence>
<feature type="transmembrane region" description="Helical" evidence="6">
    <location>
        <begin position="56"/>
        <end position="81"/>
    </location>
</feature>
<dbReference type="PANTHER" id="PTHR33048">
    <property type="entry name" value="PTH11-LIKE INTEGRAL MEMBRANE PROTEIN (AFU_ORTHOLOGUE AFUA_5G11245)"/>
    <property type="match status" value="1"/>
</dbReference>
<dbReference type="Pfam" id="PF20684">
    <property type="entry name" value="Fung_rhodopsin"/>
    <property type="match status" value="1"/>
</dbReference>
<evidence type="ECO:0000259" key="7">
    <source>
        <dbReference type="Pfam" id="PF20684"/>
    </source>
</evidence>
<protein>
    <submittedName>
        <fullName evidence="8">Integral membrane protein</fullName>
    </submittedName>
</protein>
<evidence type="ECO:0000313" key="8">
    <source>
        <dbReference type="EMBL" id="EER42377.1"/>
    </source>
</evidence>
<evidence type="ECO:0000256" key="5">
    <source>
        <dbReference type="ARBA" id="ARBA00038359"/>
    </source>
</evidence>
<feature type="transmembrane region" description="Helical" evidence="6">
    <location>
        <begin position="136"/>
        <end position="155"/>
    </location>
</feature>
<organism evidence="8 9">
    <name type="scientific">Ajellomyces capsulatus (strain H143)</name>
    <name type="common">Darling's disease fungus</name>
    <name type="synonym">Histoplasma capsulatum</name>
    <dbReference type="NCBI Taxonomy" id="544712"/>
    <lineage>
        <taxon>Eukaryota</taxon>
        <taxon>Fungi</taxon>
        <taxon>Dikarya</taxon>
        <taxon>Ascomycota</taxon>
        <taxon>Pezizomycotina</taxon>
        <taxon>Eurotiomycetes</taxon>
        <taxon>Eurotiomycetidae</taxon>
        <taxon>Onygenales</taxon>
        <taxon>Ajellomycetaceae</taxon>
        <taxon>Histoplasma</taxon>
    </lineage>
</organism>
<evidence type="ECO:0000256" key="2">
    <source>
        <dbReference type="ARBA" id="ARBA00022692"/>
    </source>
</evidence>
<keyword evidence="2 6" id="KW-0812">Transmembrane</keyword>
<evidence type="ECO:0000256" key="4">
    <source>
        <dbReference type="ARBA" id="ARBA00023136"/>
    </source>
</evidence>
<gene>
    <name evidence="8" type="ORF">HCDG_03836</name>
</gene>
<feature type="domain" description="Rhodopsin" evidence="7">
    <location>
        <begin position="76"/>
        <end position="228"/>
    </location>
</feature>
<name>C6HAV4_AJECH</name>
<feature type="transmembrane region" description="Helical" evidence="6">
    <location>
        <begin position="101"/>
        <end position="124"/>
    </location>
</feature>
<dbReference type="InterPro" id="IPR052337">
    <property type="entry name" value="SAT4-like"/>
</dbReference>
<dbReference type="HOGENOM" id="CLU_758558_0_0_1"/>
<dbReference type="eggNOG" id="ENOG502SHQF">
    <property type="taxonomic scope" value="Eukaryota"/>
</dbReference>
<accession>C6HAV4</accession>
<dbReference type="OrthoDB" id="444631at2759"/>
<comment type="subcellular location">
    <subcellularLocation>
        <location evidence="1">Membrane</location>
        <topology evidence="1">Multi-pass membrane protein</topology>
    </subcellularLocation>
</comment>
<keyword evidence="4 6" id="KW-0472">Membrane</keyword>
<dbReference type="Proteomes" id="UP000002624">
    <property type="component" value="Unassembled WGS sequence"/>
</dbReference>
<dbReference type="GO" id="GO:0016020">
    <property type="term" value="C:membrane"/>
    <property type="evidence" value="ECO:0007669"/>
    <property type="project" value="UniProtKB-SubCell"/>
</dbReference>